<evidence type="ECO:0000256" key="4">
    <source>
        <dbReference type="SAM" id="SignalP"/>
    </source>
</evidence>
<protein>
    <recommendedName>
        <fullName evidence="2">Arylsulfatase</fullName>
        <shortName evidence="2">AS</shortName>
        <ecNumber evidence="2">3.1.6.1</ecNumber>
    </recommendedName>
    <alternativeName>
        <fullName evidence="2">Aryl-sulfate sulphohydrolase</fullName>
    </alternativeName>
</protein>
<evidence type="ECO:0000256" key="3">
    <source>
        <dbReference type="PIRSR" id="PIRSR000972-50"/>
    </source>
</evidence>
<dbReference type="PIRSF" id="PIRSF000972">
    <property type="entry name" value="Arylsulf_plant"/>
    <property type="match status" value="1"/>
</dbReference>
<comment type="PTM">
    <text evidence="3">The conversion to 3-oxoalanine (also known as C-formylglycine, FGly), of a serine or cysteine residue in prokaryotes and of a cysteine residue in eukaryotes, is critical for catalytic activity.</text>
</comment>
<organism evidence="6 7">
    <name type="scientific">Cutaneotrichosporon oleaginosum</name>
    <dbReference type="NCBI Taxonomy" id="879819"/>
    <lineage>
        <taxon>Eukaryota</taxon>
        <taxon>Fungi</taxon>
        <taxon>Dikarya</taxon>
        <taxon>Basidiomycota</taxon>
        <taxon>Agaricomycotina</taxon>
        <taxon>Tremellomycetes</taxon>
        <taxon>Trichosporonales</taxon>
        <taxon>Trichosporonaceae</taxon>
        <taxon>Cutaneotrichosporon</taxon>
    </lineage>
</organism>
<keyword evidence="4" id="KW-0732">Signal</keyword>
<evidence type="ECO:0000313" key="6">
    <source>
        <dbReference type="EMBL" id="KLT43955.1"/>
    </source>
</evidence>
<feature type="modified residue" description="3-oxoalanine (Cys)" evidence="3">
    <location>
        <position position="82"/>
    </location>
</feature>
<comment type="similarity">
    <text evidence="1 2">Belongs to the sulfatase family.</text>
</comment>
<accession>A0A0J0XSB1</accession>
<dbReference type="SUPFAM" id="SSF53649">
    <property type="entry name" value="Alkaline phosphatase-like"/>
    <property type="match status" value="1"/>
</dbReference>
<comment type="catalytic activity">
    <reaction evidence="2">
        <text>an aryl sulfate + H2O = a phenol + sulfate + H(+)</text>
        <dbReference type="Rhea" id="RHEA:17261"/>
        <dbReference type="ChEBI" id="CHEBI:15377"/>
        <dbReference type="ChEBI" id="CHEBI:15378"/>
        <dbReference type="ChEBI" id="CHEBI:16189"/>
        <dbReference type="ChEBI" id="CHEBI:33853"/>
        <dbReference type="ChEBI" id="CHEBI:140317"/>
        <dbReference type="EC" id="3.1.6.1"/>
    </reaction>
</comment>
<dbReference type="GeneID" id="28987106"/>
<dbReference type="OrthoDB" id="103349at2759"/>
<evidence type="ECO:0000256" key="2">
    <source>
        <dbReference type="PIRNR" id="PIRNR000972"/>
    </source>
</evidence>
<dbReference type="InterPro" id="IPR000917">
    <property type="entry name" value="Sulfatase_N"/>
</dbReference>
<evidence type="ECO:0000259" key="5">
    <source>
        <dbReference type="Pfam" id="PF00884"/>
    </source>
</evidence>
<name>A0A0J0XSB1_9TREE</name>
<dbReference type="PANTHER" id="PTHR43108:SF8">
    <property type="entry name" value="SD21168P"/>
    <property type="match status" value="1"/>
</dbReference>
<dbReference type="RefSeq" id="XP_018280446.1">
    <property type="nucleotide sequence ID" value="XM_018426503.1"/>
</dbReference>
<dbReference type="Proteomes" id="UP000053611">
    <property type="component" value="Unassembled WGS sequence"/>
</dbReference>
<dbReference type="Gene3D" id="3.40.720.10">
    <property type="entry name" value="Alkaline Phosphatase, subunit A"/>
    <property type="match status" value="1"/>
</dbReference>
<dbReference type="GO" id="GO:0018958">
    <property type="term" value="P:phenol-containing compound metabolic process"/>
    <property type="evidence" value="ECO:0007669"/>
    <property type="project" value="InterPro"/>
</dbReference>
<keyword evidence="7" id="KW-1185">Reference proteome</keyword>
<dbReference type="GO" id="GO:0008449">
    <property type="term" value="F:N-acetylglucosamine-6-sulfatase activity"/>
    <property type="evidence" value="ECO:0007669"/>
    <property type="project" value="TreeGrafter"/>
</dbReference>
<dbReference type="FunFam" id="3.40.720.10:FF:000051">
    <property type="entry name" value="Arylsulfatase"/>
    <property type="match status" value="1"/>
</dbReference>
<evidence type="ECO:0000256" key="1">
    <source>
        <dbReference type="ARBA" id="ARBA00008779"/>
    </source>
</evidence>
<evidence type="ECO:0000313" key="7">
    <source>
        <dbReference type="Proteomes" id="UP000053611"/>
    </source>
</evidence>
<dbReference type="GO" id="GO:0005539">
    <property type="term" value="F:glycosaminoglycan binding"/>
    <property type="evidence" value="ECO:0007669"/>
    <property type="project" value="TreeGrafter"/>
</dbReference>
<feature type="chain" id="PRO_5005246298" description="Arylsulfatase" evidence="4">
    <location>
        <begin position="20"/>
        <end position="589"/>
    </location>
</feature>
<feature type="domain" description="Sulfatase N-terminal" evidence="5">
    <location>
        <begin position="38"/>
        <end position="388"/>
    </location>
</feature>
<dbReference type="GO" id="GO:0004065">
    <property type="term" value="F:arylsulfatase activity"/>
    <property type="evidence" value="ECO:0007669"/>
    <property type="project" value="UniProtKB-UniRule"/>
</dbReference>
<dbReference type="EC" id="3.1.6.1" evidence="2"/>
<sequence>MLAHLALCLLGLVAAGGDGGHGHGHGKGKGPKKPASKPNIVLFITDDQDVGTHTREIMPRTFERLVDHGVNYENFFTPVSLCCPSRVSLLRTQAAHNHNITFVELPHGGWQKFNDYGYVSHTLPDFLQAVGYNTYYVGKYMNDHTVKNCVELPVSGFNASDILVDPYTYDYWRPAFSVNNGPAEIHNGSYSTDLVGEKSLRHLDTALAADEPFFIGIAPIGPHSYMDSSKRESSARLYMDTPEWPERHAHMFMDAKVPRTENFNPDEPMGVSWVKTLPKLNESNVEYIDEFYRGRLRSLQSVDELVGQVMDKLEAAGVMENTYVFYTADNGFAMGSHRRQPGKTLGYEDDIKVPLVIRGPGMPEGKTDTVSSYGMVDLSRTFLDLAGAKPDYEDDGTKINLHLGEGNKADRTYEKHRHSLSEYWLRGIEEGKFVEASYRDNNTYRTLRVHDEVAGQPVTYSYAVWCTGERELYDLVEDPYQVRNLLAGLNDVGPFAAFDAGDVPEDRQRLLHRLDALTLVLKTCKGESCVEPYGALFPQGRVSTLQQAMNRKYDEFFAALPKVHFDHCMLGFQNRLELPEWDNAWAYKK</sequence>
<dbReference type="InterPro" id="IPR012083">
    <property type="entry name" value="Arylsulfatase"/>
</dbReference>
<reference evidence="6 7" key="1">
    <citation type="submission" date="2015-03" db="EMBL/GenBank/DDBJ databases">
        <title>Genomics and transcriptomics of the oil-accumulating basidiomycete yeast T. oleaginosus allow insights into substrate utilization and the diverse evolutionary trajectories of mating systems in fungi.</title>
        <authorList>
            <consortium name="DOE Joint Genome Institute"/>
            <person name="Kourist R."/>
            <person name="Kracht O."/>
            <person name="Bracharz F."/>
            <person name="Lipzen A."/>
            <person name="Nolan M."/>
            <person name="Ohm R."/>
            <person name="Grigoriev I."/>
            <person name="Sun S."/>
            <person name="Heitman J."/>
            <person name="Bruck T."/>
            <person name="Nowrousian M."/>
        </authorList>
    </citation>
    <scope>NUCLEOTIDE SEQUENCE [LARGE SCALE GENOMIC DNA]</scope>
    <source>
        <strain evidence="6 7">IBC0246</strain>
    </source>
</reference>
<dbReference type="AlphaFoldDB" id="A0A0J0XSB1"/>
<dbReference type="Pfam" id="PF00884">
    <property type="entry name" value="Sulfatase"/>
    <property type="match status" value="1"/>
</dbReference>
<dbReference type="STRING" id="879819.A0A0J0XSB1"/>
<proteinExistence type="inferred from homology"/>
<gene>
    <name evidence="6" type="ORF">CC85DRAFT_326857</name>
</gene>
<keyword evidence="2" id="KW-0378">Hydrolase</keyword>
<dbReference type="InterPro" id="IPR017850">
    <property type="entry name" value="Alkaline_phosphatase_core_sf"/>
</dbReference>
<dbReference type="CDD" id="cd16147">
    <property type="entry name" value="G6S"/>
    <property type="match status" value="1"/>
</dbReference>
<dbReference type="PANTHER" id="PTHR43108">
    <property type="entry name" value="N-ACETYLGLUCOSAMINE-6-SULFATASE FAMILY MEMBER"/>
    <property type="match status" value="1"/>
</dbReference>
<feature type="signal peptide" evidence="4">
    <location>
        <begin position="1"/>
        <end position="19"/>
    </location>
</feature>
<dbReference type="EMBL" id="KQ087190">
    <property type="protein sequence ID" value="KLT43955.1"/>
    <property type="molecule type" value="Genomic_DNA"/>
</dbReference>